<dbReference type="GO" id="GO:0016020">
    <property type="term" value="C:membrane"/>
    <property type="evidence" value="ECO:0007669"/>
    <property type="project" value="UniProtKB-SubCell"/>
</dbReference>
<evidence type="ECO:0000313" key="3">
    <source>
        <dbReference type="EMBL" id="SPC98092.1"/>
    </source>
</evidence>
<dbReference type="EMBL" id="OIVN01002590">
    <property type="protein sequence ID" value="SPD04890.1"/>
    <property type="molecule type" value="Genomic_DNA"/>
</dbReference>
<organism evidence="4">
    <name type="scientific">Fagus sylvatica</name>
    <name type="common">Beechnut</name>
    <dbReference type="NCBI Taxonomy" id="28930"/>
    <lineage>
        <taxon>Eukaryota</taxon>
        <taxon>Viridiplantae</taxon>
        <taxon>Streptophyta</taxon>
        <taxon>Embryophyta</taxon>
        <taxon>Tracheophyta</taxon>
        <taxon>Spermatophyta</taxon>
        <taxon>Magnoliopsida</taxon>
        <taxon>eudicotyledons</taxon>
        <taxon>Gunneridae</taxon>
        <taxon>Pentapetalae</taxon>
        <taxon>rosids</taxon>
        <taxon>fabids</taxon>
        <taxon>Fagales</taxon>
        <taxon>Fagaceae</taxon>
        <taxon>Fagus</taxon>
    </lineage>
</organism>
<dbReference type="Gene3D" id="1.10.510.10">
    <property type="entry name" value="Transferase(Phosphotransferase) domain 1"/>
    <property type="match status" value="1"/>
</dbReference>
<dbReference type="PANTHER" id="PTHR48006">
    <property type="entry name" value="LEUCINE-RICH REPEAT-CONTAINING PROTEIN DDB_G0281931-RELATED"/>
    <property type="match status" value="1"/>
</dbReference>
<dbReference type="AlphaFoldDB" id="A0A2N9GZV6"/>
<proteinExistence type="predicted"/>
<dbReference type="PANTHER" id="PTHR48006:SF66">
    <property type="entry name" value="PROTEIN KINASE DOMAIN-CONTAINING PROTEIN"/>
    <property type="match status" value="1"/>
</dbReference>
<evidence type="ECO:0000256" key="2">
    <source>
        <dbReference type="SAM" id="MobiDB-lite"/>
    </source>
</evidence>
<name>A0A2N9GZV6_FAGSY</name>
<dbReference type="InterPro" id="IPR051824">
    <property type="entry name" value="LRR_Rcpt-Like_S/T_Kinase"/>
</dbReference>
<gene>
    <name evidence="3" type="ORF">FSB_LOCUS25974</name>
    <name evidence="4" type="ORF">FSB_LOCUS32772</name>
</gene>
<dbReference type="EMBL" id="OIVN01001831">
    <property type="protein sequence ID" value="SPC98092.1"/>
    <property type="molecule type" value="Genomic_DNA"/>
</dbReference>
<protein>
    <submittedName>
        <fullName evidence="4">Uncharacterized protein</fullName>
    </submittedName>
</protein>
<accession>A0A2N9GZV6</accession>
<comment type="subcellular location">
    <subcellularLocation>
        <location evidence="1">Membrane</location>
        <topology evidence="1">Single-pass type I membrane protein</topology>
    </subcellularLocation>
</comment>
<feature type="region of interest" description="Disordered" evidence="2">
    <location>
        <begin position="159"/>
        <end position="178"/>
    </location>
</feature>
<dbReference type="InterPro" id="IPR011009">
    <property type="entry name" value="Kinase-like_dom_sf"/>
</dbReference>
<reference evidence="4" key="1">
    <citation type="submission" date="2018-02" db="EMBL/GenBank/DDBJ databases">
        <authorList>
            <person name="Cohen D.B."/>
            <person name="Kent A.D."/>
        </authorList>
    </citation>
    <scope>NUCLEOTIDE SEQUENCE</scope>
</reference>
<sequence>MSCRGYMAPEYALWGFVTYKADVYSFGVVALEIVAGKNIMKYRPNEDYVCLLDWAIFLQQKGTLLELVDPDLGSEFSKEEALRMIKVALLCINPSSALRPIMSTVVSMLEQQTVVHELNMDPSIYANDLRVGSLKDQCQTLRSSSSESQSLIQSSNATWMGSSSTSAQDLYSINPDSQ</sequence>
<evidence type="ECO:0000256" key="1">
    <source>
        <dbReference type="ARBA" id="ARBA00004479"/>
    </source>
</evidence>
<dbReference type="SUPFAM" id="SSF56112">
    <property type="entry name" value="Protein kinase-like (PK-like)"/>
    <property type="match status" value="1"/>
</dbReference>
<evidence type="ECO:0000313" key="4">
    <source>
        <dbReference type="EMBL" id="SPD04890.1"/>
    </source>
</evidence>